<accession>A0A1M6F7U6</accession>
<dbReference type="AlphaFoldDB" id="A0A1M6F7U6"/>
<sequence length="53" mass="6079">MSETDNPEIFSSAFEFMINMHLVSLDNFFADLSLRTVLGTLSLTVLIVYRHIE</sequence>
<keyword evidence="3" id="KW-1185">Reference proteome</keyword>
<evidence type="ECO:0000313" key="3">
    <source>
        <dbReference type="Proteomes" id="UP000184192"/>
    </source>
</evidence>
<feature type="transmembrane region" description="Helical" evidence="1">
    <location>
        <begin position="32"/>
        <end position="49"/>
    </location>
</feature>
<dbReference type="EMBL" id="FQZN01000011">
    <property type="protein sequence ID" value="SHI93731.1"/>
    <property type="molecule type" value="Genomic_DNA"/>
</dbReference>
<evidence type="ECO:0000313" key="2">
    <source>
        <dbReference type="EMBL" id="SHI93731.1"/>
    </source>
</evidence>
<evidence type="ECO:0000256" key="1">
    <source>
        <dbReference type="SAM" id="Phobius"/>
    </source>
</evidence>
<proteinExistence type="predicted"/>
<keyword evidence="1" id="KW-0472">Membrane</keyword>
<protein>
    <submittedName>
        <fullName evidence="2">Uncharacterized protein</fullName>
    </submittedName>
</protein>
<gene>
    <name evidence="2" type="ORF">SAMN05444350_11171</name>
</gene>
<keyword evidence="1" id="KW-0812">Transmembrane</keyword>
<reference evidence="3" key="1">
    <citation type="submission" date="2016-11" db="EMBL/GenBank/DDBJ databases">
        <authorList>
            <person name="Varghese N."/>
            <person name="Submissions S."/>
        </authorList>
    </citation>
    <scope>NUCLEOTIDE SEQUENCE [LARGE SCALE GENOMIC DNA]</scope>
    <source>
        <strain evidence="3">DSM 26884</strain>
    </source>
</reference>
<organism evidence="2 3">
    <name type="scientific">Bacteroides stercorirosoris</name>
    <dbReference type="NCBI Taxonomy" id="871324"/>
    <lineage>
        <taxon>Bacteria</taxon>
        <taxon>Pseudomonadati</taxon>
        <taxon>Bacteroidota</taxon>
        <taxon>Bacteroidia</taxon>
        <taxon>Bacteroidales</taxon>
        <taxon>Bacteroidaceae</taxon>
        <taxon>Bacteroides</taxon>
    </lineage>
</organism>
<name>A0A1M6F7U6_9BACE</name>
<dbReference type="Proteomes" id="UP000184192">
    <property type="component" value="Unassembled WGS sequence"/>
</dbReference>
<keyword evidence="1" id="KW-1133">Transmembrane helix</keyword>